<protein>
    <submittedName>
        <fullName evidence="1">Uncharacterized protein</fullName>
    </submittedName>
</protein>
<evidence type="ECO:0000313" key="2">
    <source>
        <dbReference type="Proteomes" id="UP000811609"/>
    </source>
</evidence>
<reference evidence="1" key="1">
    <citation type="submission" date="2020-12" db="EMBL/GenBank/DDBJ databases">
        <title>WGS assembly of Carya illinoinensis cv. Pawnee.</title>
        <authorList>
            <person name="Platts A."/>
            <person name="Shu S."/>
            <person name="Wright S."/>
            <person name="Barry K."/>
            <person name="Edger P."/>
            <person name="Pires J.C."/>
            <person name="Schmutz J."/>
        </authorList>
    </citation>
    <scope>NUCLEOTIDE SEQUENCE</scope>
    <source>
        <tissue evidence="1">Leaf</tissue>
    </source>
</reference>
<gene>
    <name evidence="1" type="ORF">CIPAW_10G039100</name>
</gene>
<organism evidence="1 2">
    <name type="scientific">Carya illinoinensis</name>
    <name type="common">Pecan</name>
    <dbReference type="NCBI Taxonomy" id="32201"/>
    <lineage>
        <taxon>Eukaryota</taxon>
        <taxon>Viridiplantae</taxon>
        <taxon>Streptophyta</taxon>
        <taxon>Embryophyta</taxon>
        <taxon>Tracheophyta</taxon>
        <taxon>Spermatophyta</taxon>
        <taxon>Magnoliopsida</taxon>
        <taxon>eudicotyledons</taxon>
        <taxon>Gunneridae</taxon>
        <taxon>Pentapetalae</taxon>
        <taxon>rosids</taxon>
        <taxon>fabids</taxon>
        <taxon>Fagales</taxon>
        <taxon>Juglandaceae</taxon>
        <taxon>Carya</taxon>
    </lineage>
</organism>
<dbReference type="Proteomes" id="UP000811609">
    <property type="component" value="Chromosome 10"/>
</dbReference>
<keyword evidence="2" id="KW-1185">Reference proteome</keyword>
<proteinExistence type="predicted"/>
<accession>A0A8T1PCV6</accession>
<dbReference type="AlphaFoldDB" id="A0A8T1PCV6"/>
<dbReference type="EMBL" id="CM031818">
    <property type="protein sequence ID" value="KAG6638500.1"/>
    <property type="molecule type" value="Genomic_DNA"/>
</dbReference>
<evidence type="ECO:0000313" key="1">
    <source>
        <dbReference type="EMBL" id="KAG6638500.1"/>
    </source>
</evidence>
<sequence>MAKICSLPCTSSKSRLCYFGNFIGKRRNSSAVVHGECTREFPKRITMLGLNDLQNAQKKRGTEILPVTVERTHTKMATNFIFFCSLSVHIKQRAAFQSCFHAFQTTLSNRSTYQRPSFGIKI</sequence>
<name>A0A8T1PCV6_CARIL</name>
<comment type="caution">
    <text evidence="1">The sequence shown here is derived from an EMBL/GenBank/DDBJ whole genome shotgun (WGS) entry which is preliminary data.</text>
</comment>